<accession>A0A9W7B6X3</accession>
<dbReference type="SUPFAM" id="SSF56112">
    <property type="entry name" value="Protein kinase-like (PK-like)"/>
    <property type="match status" value="1"/>
</dbReference>
<dbReference type="InterPro" id="IPR011009">
    <property type="entry name" value="Kinase-like_dom_sf"/>
</dbReference>
<dbReference type="GO" id="GO:0004722">
    <property type="term" value="F:protein serine/threonine phosphatase activity"/>
    <property type="evidence" value="ECO:0007669"/>
    <property type="project" value="InterPro"/>
</dbReference>
<dbReference type="EMBL" id="BRXX01000047">
    <property type="protein sequence ID" value="GMH85301.1"/>
    <property type="molecule type" value="Genomic_DNA"/>
</dbReference>
<keyword evidence="6" id="KW-1185">Reference proteome</keyword>
<dbReference type="InterPro" id="IPR000719">
    <property type="entry name" value="Prot_kinase_dom"/>
</dbReference>
<dbReference type="PROSITE" id="PS50011">
    <property type="entry name" value="PROTEIN_KINASE_DOM"/>
    <property type="match status" value="1"/>
</dbReference>
<comment type="caution">
    <text evidence="5">The sequence shown here is derived from an EMBL/GenBank/DDBJ whole genome shotgun (WGS) entry which is preliminary data.</text>
</comment>
<feature type="domain" description="C2H2-type" evidence="3">
    <location>
        <begin position="465"/>
        <end position="489"/>
    </location>
</feature>
<dbReference type="PROSITE" id="PS50157">
    <property type="entry name" value="ZINC_FINGER_C2H2_2"/>
    <property type="match status" value="1"/>
</dbReference>
<dbReference type="GO" id="GO:0005524">
    <property type="term" value="F:ATP binding"/>
    <property type="evidence" value="ECO:0007669"/>
    <property type="project" value="InterPro"/>
</dbReference>
<dbReference type="Gene3D" id="3.30.200.20">
    <property type="entry name" value="Phosphorylase Kinase, domain 1"/>
    <property type="match status" value="1"/>
</dbReference>
<dbReference type="PROSITE" id="PS51746">
    <property type="entry name" value="PPM_2"/>
    <property type="match status" value="1"/>
</dbReference>
<evidence type="ECO:0000259" key="2">
    <source>
        <dbReference type="PROSITE" id="PS50011"/>
    </source>
</evidence>
<dbReference type="SUPFAM" id="SSF57667">
    <property type="entry name" value="beta-beta-alpha zinc fingers"/>
    <property type="match status" value="1"/>
</dbReference>
<organism evidence="5 6">
    <name type="scientific">Triparma verrucosa</name>
    <dbReference type="NCBI Taxonomy" id="1606542"/>
    <lineage>
        <taxon>Eukaryota</taxon>
        <taxon>Sar</taxon>
        <taxon>Stramenopiles</taxon>
        <taxon>Ochrophyta</taxon>
        <taxon>Bolidophyceae</taxon>
        <taxon>Parmales</taxon>
        <taxon>Triparmaceae</taxon>
        <taxon>Triparma</taxon>
    </lineage>
</organism>
<evidence type="ECO:0000259" key="3">
    <source>
        <dbReference type="PROSITE" id="PS50157"/>
    </source>
</evidence>
<dbReference type="SMART" id="SM00220">
    <property type="entry name" value="S_TKc"/>
    <property type="match status" value="1"/>
</dbReference>
<keyword evidence="1" id="KW-0479">Metal-binding</keyword>
<dbReference type="InterPro" id="IPR001932">
    <property type="entry name" value="PPM-type_phosphatase-like_dom"/>
</dbReference>
<feature type="domain" description="Protein kinase" evidence="2">
    <location>
        <begin position="54"/>
        <end position="423"/>
    </location>
</feature>
<dbReference type="Gene3D" id="1.10.510.10">
    <property type="entry name" value="Transferase(Phosphotransferase) domain 1"/>
    <property type="match status" value="1"/>
</dbReference>
<dbReference type="Pfam" id="PF00481">
    <property type="entry name" value="PP2C"/>
    <property type="match status" value="1"/>
</dbReference>
<evidence type="ECO:0000313" key="6">
    <source>
        <dbReference type="Proteomes" id="UP001165160"/>
    </source>
</evidence>
<dbReference type="Gene3D" id="3.60.40.10">
    <property type="entry name" value="PPM-type phosphatase domain"/>
    <property type="match status" value="1"/>
</dbReference>
<dbReference type="PROSITE" id="PS00028">
    <property type="entry name" value="ZINC_FINGER_C2H2_1"/>
    <property type="match status" value="1"/>
</dbReference>
<dbReference type="GO" id="GO:0004672">
    <property type="term" value="F:protein kinase activity"/>
    <property type="evidence" value="ECO:0007669"/>
    <property type="project" value="InterPro"/>
</dbReference>
<proteinExistence type="predicted"/>
<reference evidence="6" key="1">
    <citation type="journal article" date="2023" name="Commun. Biol.">
        <title>Genome analysis of Parmales, the sister group of diatoms, reveals the evolutionary specialization of diatoms from phago-mixotrophs to photoautotrophs.</title>
        <authorList>
            <person name="Ban H."/>
            <person name="Sato S."/>
            <person name="Yoshikawa S."/>
            <person name="Yamada K."/>
            <person name="Nakamura Y."/>
            <person name="Ichinomiya M."/>
            <person name="Sato N."/>
            <person name="Blanc-Mathieu R."/>
            <person name="Endo H."/>
            <person name="Kuwata A."/>
            <person name="Ogata H."/>
        </authorList>
    </citation>
    <scope>NUCLEOTIDE SEQUENCE [LARGE SCALE GENOMIC DNA]</scope>
    <source>
        <strain evidence="6">NIES 3699</strain>
    </source>
</reference>
<dbReference type="CDD" id="cd00143">
    <property type="entry name" value="PP2Cc"/>
    <property type="match status" value="1"/>
</dbReference>
<dbReference type="InterPro" id="IPR036236">
    <property type="entry name" value="Znf_C2H2_sf"/>
</dbReference>
<dbReference type="PROSITE" id="PS00108">
    <property type="entry name" value="PROTEIN_KINASE_ST"/>
    <property type="match status" value="1"/>
</dbReference>
<dbReference type="SUPFAM" id="SSF81606">
    <property type="entry name" value="PP2C-like"/>
    <property type="match status" value="1"/>
</dbReference>
<feature type="domain" description="PPM-type phosphatase" evidence="4">
    <location>
        <begin position="517"/>
        <end position="772"/>
    </location>
</feature>
<evidence type="ECO:0000259" key="4">
    <source>
        <dbReference type="PROSITE" id="PS51746"/>
    </source>
</evidence>
<name>A0A9W7B6X3_9STRA</name>
<dbReference type="Pfam" id="PF00069">
    <property type="entry name" value="Pkinase"/>
    <property type="match status" value="1"/>
</dbReference>
<keyword evidence="1" id="KW-0863">Zinc-finger</keyword>
<evidence type="ECO:0000313" key="5">
    <source>
        <dbReference type="EMBL" id="GMH85301.1"/>
    </source>
</evidence>
<sequence length="772" mass="85029">MINVFIAVVVSVAYIFYHDIPHNANYHASVSKSIIINSTNSHHHTPASYAHTHVPLSPPFSSGACGTIYRAYSVHLNATVVLKSVNFTGEEDVRKYENEVGIHGRIKHPGVVEFIDSFVEEDRGWIVLADGGVDLRQIIYEKIGFNSGVMWTPNLVWKTLRLEAEGIYTADATSSPHQSKLLPPPPQTRSAEILNKLISSLTLALSHIHSNSVAHLDVKPSNIFCNYTSPSSLPSVSCLLGDFGSSLPLPPPSPSTLEPQTKQYAPPEILYPPPNPPPYDFTLYDSWSLGVTILELLLGTPNVFSIDTRTEAIIELRMEGKEEKEIERVKYLASLADYCLYDPQVDEERFWPESYDAGDSSTGMVSKSCDLADFKNALHQRDSLQIGFNSLTSRTLLNLIWRLLQYDPEKRISVTEALNHPYFEALNEASSSPKSKELKEVSKALSVLSLSPVLTPPSGPKVKSYTCPHCNKTFHDHNSCSSHVTSRKHGPKCLYSYSGPERVKCLSAHVFLPVERESGFCDIQGRRRVIEDFHSSRFNKVSGVKYYGLFDGHNGNLAAKFTARNLYHELEPQLDVNKTLTSDFVELAFEHHNRKLQSLHPQDTSGSTATIFVTGLKNDEVLVANVGDSRAILCDVDGNVVRQLTVDHTPSNASERGRVLSEGGKVESGGGILRVDGKLAVSRSFGDVDIAGVSAVPYVTSFKAEEECGEKHCFAIVATDGLWDVVDNEDAGRIAADIINKENGAQEAAEILTEEAWVRGSKDNAAVLVVKL</sequence>
<dbReference type="SMART" id="SM00332">
    <property type="entry name" value="PP2Cc"/>
    <property type="match status" value="1"/>
</dbReference>
<dbReference type="GO" id="GO:0008270">
    <property type="term" value="F:zinc ion binding"/>
    <property type="evidence" value="ECO:0007669"/>
    <property type="project" value="UniProtKB-KW"/>
</dbReference>
<dbReference type="CDD" id="cd00180">
    <property type="entry name" value="PKc"/>
    <property type="match status" value="1"/>
</dbReference>
<dbReference type="InterPro" id="IPR015655">
    <property type="entry name" value="PP2C"/>
</dbReference>
<dbReference type="Proteomes" id="UP001165160">
    <property type="component" value="Unassembled WGS sequence"/>
</dbReference>
<gene>
    <name evidence="5" type="ORF">TrVE_jg7802</name>
</gene>
<protein>
    <submittedName>
        <fullName evidence="5">Uncharacterized protein</fullName>
    </submittedName>
</protein>
<evidence type="ECO:0000256" key="1">
    <source>
        <dbReference type="PROSITE-ProRule" id="PRU00042"/>
    </source>
</evidence>
<dbReference type="InterPro" id="IPR013087">
    <property type="entry name" value="Znf_C2H2_type"/>
</dbReference>
<dbReference type="AlphaFoldDB" id="A0A9W7B6X3"/>
<dbReference type="InterPro" id="IPR036457">
    <property type="entry name" value="PPM-type-like_dom_sf"/>
</dbReference>
<dbReference type="PANTHER" id="PTHR47992">
    <property type="entry name" value="PROTEIN PHOSPHATASE"/>
    <property type="match status" value="1"/>
</dbReference>
<dbReference type="SMART" id="SM00331">
    <property type="entry name" value="PP2C_SIG"/>
    <property type="match status" value="1"/>
</dbReference>
<keyword evidence="1" id="KW-0862">Zinc</keyword>
<dbReference type="InterPro" id="IPR008271">
    <property type="entry name" value="Ser/Thr_kinase_AS"/>
</dbReference>